<evidence type="ECO:0000256" key="1">
    <source>
        <dbReference type="SAM" id="SignalP"/>
    </source>
</evidence>
<dbReference type="AlphaFoldDB" id="Q1IBB2"/>
<evidence type="ECO:0000313" key="2">
    <source>
        <dbReference type="EMBL" id="CAK15054.1"/>
    </source>
</evidence>
<name>Q1IBB2_PSEE4</name>
<dbReference type="EMBL" id="CT573326">
    <property type="protein sequence ID" value="CAK15054.1"/>
    <property type="molecule type" value="Genomic_DNA"/>
</dbReference>
<evidence type="ECO:0000313" key="3">
    <source>
        <dbReference type="Proteomes" id="UP000000658"/>
    </source>
</evidence>
<reference evidence="2 3" key="1">
    <citation type="journal article" date="2006" name="Nat. Biotechnol.">
        <title>Complete genome sequence of the entomopathogenic and metabolically versatile soil bacterium Pseudomonas entomophila.</title>
        <authorList>
            <person name="Vodovar N."/>
            <person name="Vallenet D."/>
            <person name="Cruveiller S."/>
            <person name="Rouy Z."/>
            <person name="Barbe V."/>
            <person name="Acosta C."/>
            <person name="Cattolico L."/>
            <person name="Jubin C."/>
            <person name="Lajus A."/>
            <person name="Segurens B."/>
            <person name="Vacherie B."/>
            <person name="Wincker P."/>
            <person name="Weissenbach J."/>
            <person name="Lemaitre B."/>
            <person name="Medigue C."/>
            <person name="Boccard F."/>
        </authorList>
    </citation>
    <scope>NUCLEOTIDE SEQUENCE [LARGE SCALE GENOMIC DNA]</scope>
    <source>
        <strain evidence="2 3">L48</strain>
    </source>
</reference>
<feature type="signal peptide" evidence="1">
    <location>
        <begin position="1"/>
        <end position="19"/>
    </location>
</feature>
<keyword evidence="1" id="KW-0732">Signal</keyword>
<feature type="chain" id="PRO_5004190556" evidence="1">
    <location>
        <begin position="20"/>
        <end position="101"/>
    </location>
</feature>
<organism evidence="2 3">
    <name type="scientific">Pseudomonas entomophila (strain L48)</name>
    <dbReference type="NCBI Taxonomy" id="384676"/>
    <lineage>
        <taxon>Bacteria</taxon>
        <taxon>Pseudomonadati</taxon>
        <taxon>Pseudomonadota</taxon>
        <taxon>Gammaproteobacteria</taxon>
        <taxon>Pseudomonadales</taxon>
        <taxon>Pseudomonadaceae</taxon>
        <taxon>Pseudomonas</taxon>
    </lineage>
</organism>
<dbReference type="HOGENOM" id="CLU_2289157_0_0_6"/>
<gene>
    <name evidence="2" type="ordered locus">PSEEN2235</name>
</gene>
<sequence length="101" mass="11203">MKIKILFAAVLAAVSLEVAAEAIYEKYPGPWVTTANAQIESALERLGADGCYKYKYRASRDSESEFVVYCASRGSGWNSAYLLWPNIDRIMGPYPTDPSMP</sequence>
<protein>
    <submittedName>
        <fullName evidence="2">Uncharacterized protein</fullName>
    </submittedName>
</protein>
<accession>Q1IBB2</accession>
<dbReference type="Proteomes" id="UP000000658">
    <property type="component" value="Chromosome"/>
</dbReference>
<dbReference type="KEGG" id="pen:PSEEN2235"/>
<proteinExistence type="predicted"/>